<dbReference type="EMBL" id="PNBA02000010">
    <property type="protein sequence ID" value="KAG6411175.1"/>
    <property type="molecule type" value="Genomic_DNA"/>
</dbReference>
<dbReference type="Pfam" id="PF13962">
    <property type="entry name" value="PGG"/>
    <property type="match status" value="1"/>
</dbReference>
<keyword evidence="1" id="KW-0472">Membrane</keyword>
<evidence type="ECO:0000313" key="3">
    <source>
        <dbReference type="EMBL" id="KAG6411175.1"/>
    </source>
</evidence>
<evidence type="ECO:0000313" key="4">
    <source>
        <dbReference type="Proteomes" id="UP000298416"/>
    </source>
</evidence>
<comment type="caution">
    <text evidence="3">The sequence shown here is derived from an EMBL/GenBank/DDBJ whole genome shotgun (WGS) entry which is preliminary data.</text>
</comment>
<dbReference type="PANTHER" id="PTHR24177">
    <property type="entry name" value="CASKIN"/>
    <property type="match status" value="1"/>
</dbReference>
<organism evidence="3">
    <name type="scientific">Salvia splendens</name>
    <name type="common">Scarlet sage</name>
    <dbReference type="NCBI Taxonomy" id="180675"/>
    <lineage>
        <taxon>Eukaryota</taxon>
        <taxon>Viridiplantae</taxon>
        <taxon>Streptophyta</taxon>
        <taxon>Embryophyta</taxon>
        <taxon>Tracheophyta</taxon>
        <taxon>Spermatophyta</taxon>
        <taxon>Magnoliopsida</taxon>
        <taxon>eudicotyledons</taxon>
        <taxon>Gunneridae</taxon>
        <taxon>Pentapetalae</taxon>
        <taxon>asterids</taxon>
        <taxon>lamiids</taxon>
        <taxon>Lamiales</taxon>
        <taxon>Lamiaceae</taxon>
        <taxon>Nepetoideae</taxon>
        <taxon>Mentheae</taxon>
        <taxon>Salviinae</taxon>
        <taxon>Salvia</taxon>
        <taxon>Salvia subgen. Calosphace</taxon>
        <taxon>core Calosphace</taxon>
    </lineage>
</organism>
<proteinExistence type="predicted"/>
<keyword evidence="1" id="KW-1133">Transmembrane helix</keyword>
<reference evidence="3" key="1">
    <citation type="submission" date="2018-01" db="EMBL/GenBank/DDBJ databases">
        <authorList>
            <person name="Mao J.F."/>
        </authorList>
    </citation>
    <scope>NUCLEOTIDE SEQUENCE</scope>
    <source>
        <strain evidence="3">Huo1</strain>
        <tissue evidence="3">Leaf</tissue>
    </source>
</reference>
<dbReference type="Proteomes" id="UP000298416">
    <property type="component" value="Unassembled WGS sequence"/>
</dbReference>
<dbReference type="GO" id="GO:0016020">
    <property type="term" value="C:membrane"/>
    <property type="evidence" value="ECO:0007669"/>
    <property type="project" value="TreeGrafter"/>
</dbReference>
<feature type="transmembrane region" description="Helical" evidence="1">
    <location>
        <begin position="555"/>
        <end position="580"/>
    </location>
</feature>
<feature type="transmembrane region" description="Helical" evidence="1">
    <location>
        <begin position="514"/>
        <end position="535"/>
    </location>
</feature>
<reference evidence="3" key="2">
    <citation type="submission" date="2020-08" db="EMBL/GenBank/DDBJ databases">
        <title>Plant Genome Project.</title>
        <authorList>
            <person name="Zhang R.-G."/>
        </authorList>
    </citation>
    <scope>NUCLEOTIDE SEQUENCE</scope>
    <source>
        <strain evidence="3">Huo1</strain>
        <tissue evidence="3">Leaf</tissue>
    </source>
</reference>
<name>A0A8X8XCT3_SALSN</name>
<dbReference type="PANTHER" id="PTHR24177:SF304">
    <property type="entry name" value="ANKYRIN REPEAT-CONTAINING DOMAIN, PGG DOMAIN PROTEIN-RELATED"/>
    <property type="match status" value="1"/>
</dbReference>
<dbReference type="Gene3D" id="1.25.40.20">
    <property type="entry name" value="Ankyrin repeat-containing domain"/>
    <property type="match status" value="1"/>
</dbReference>
<evidence type="ECO:0000259" key="2">
    <source>
        <dbReference type="Pfam" id="PF13962"/>
    </source>
</evidence>
<accession>A0A8X8XCT3</accession>
<dbReference type="Pfam" id="PF12796">
    <property type="entry name" value="Ank_2"/>
    <property type="match status" value="1"/>
</dbReference>
<dbReference type="InterPro" id="IPR036770">
    <property type="entry name" value="Ankyrin_rpt-contain_sf"/>
</dbReference>
<sequence>MAFSEVKYAWQCSVNVANFVTVRPSSEGDDKTNEFKDWKEQMICLLESQDVMGFVNGEIVAPEKQEIEQYKLWRRTDRLVKGWILGSIGTDVLHQLRGSETARDAIVRDNWQSAKHNFQDINDLCTTIISSRLETVLHIAVLTGKSNHLVKELVEIMPLEALAFKASDGHTALHNAAMVGNTVAATALVGKNPNLLYIKNKYNHLPVFIAAAYCQKKTLEYLILQHETNSSNHPSIFQDQIGISVLNAIISSEYVGIRVKTNSEAETGRTTHDVTHDIESSNNHGAAHRIMEEVGTRDLVCHRKFSLFVNISVPKVKELRDKKSKRAQALQLAKHLCDEMINLPGNEALCDQIITLPQNKALPIFEKSIRDAAVHGISELVEMIIDIYPLTIYFREREMRRDVFMLAAANRFENVINLFYNMNDRKYIFRSCIDKHGNNLMHICGKLAPSDRLNLVAGPALQMQRELQWFKEMENFVPASRRTWRNKEKQTPQMLFTKEHEKLKEAGEKWMKDTANACTIAAALIATVMFAAAFTVPGGIEEASGKPLLSNKPSFILFAVSDAISLFTSVTSLLLFLSILTSRYAEEDFLYVLPKRLSMGLVTLFVSIIFMLAAFSATLYLVLQRDVAWFVVLLMAFACLPIASFVLLQFPLLVDVIYSTYGPGVHHWGEFQSVRCHVCLGGNAAFLLKDLS</sequence>
<feature type="transmembrane region" description="Helical" evidence="1">
    <location>
        <begin position="601"/>
        <end position="621"/>
    </location>
</feature>
<dbReference type="SUPFAM" id="SSF48403">
    <property type="entry name" value="Ankyrin repeat"/>
    <property type="match status" value="1"/>
</dbReference>
<feature type="domain" description="PGG" evidence="2">
    <location>
        <begin position="508"/>
        <end position="622"/>
    </location>
</feature>
<keyword evidence="4" id="KW-1185">Reference proteome</keyword>
<evidence type="ECO:0000256" key="1">
    <source>
        <dbReference type="SAM" id="Phobius"/>
    </source>
</evidence>
<gene>
    <name evidence="3" type="ORF">SASPL_129253</name>
</gene>
<dbReference type="InterPro" id="IPR026961">
    <property type="entry name" value="PGG_dom"/>
</dbReference>
<dbReference type="InterPro" id="IPR002110">
    <property type="entry name" value="Ankyrin_rpt"/>
</dbReference>
<feature type="transmembrane region" description="Helical" evidence="1">
    <location>
        <begin position="627"/>
        <end position="648"/>
    </location>
</feature>
<dbReference type="AlphaFoldDB" id="A0A8X8XCT3"/>
<protein>
    <recommendedName>
        <fullName evidence="2">PGG domain-containing protein</fullName>
    </recommendedName>
</protein>
<keyword evidence="1" id="KW-0812">Transmembrane</keyword>
<dbReference type="SMART" id="SM00248">
    <property type="entry name" value="ANK"/>
    <property type="match status" value="4"/>
</dbReference>